<feature type="signal peptide" evidence="1">
    <location>
        <begin position="1"/>
        <end position="16"/>
    </location>
</feature>
<accession>A0A2M4DC17</accession>
<protein>
    <submittedName>
        <fullName evidence="2">Putative secreted protein</fullName>
    </submittedName>
</protein>
<reference evidence="2" key="1">
    <citation type="submission" date="2018-01" db="EMBL/GenBank/DDBJ databases">
        <title>An insight into the sialome of Amazonian anophelines.</title>
        <authorList>
            <person name="Ribeiro J.M."/>
            <person name="Scarpassa V."/>
            <person name="Calvo E."/>
        </authorList>
    </citation>
    <scope>NUCLEOTIDE SEQUENCE</scope>
</reference>
<organism evidence="2">
    <name type="scientific">Anopheles darlingi</name>
    <name type="common">Mosquito</name>
    <dbReference type="NCBI Taxonomy" id="43151"/>
    <lineage>
        <taxon>Eukaryota</taxon>
        <taxon>Metazoa</taxon>
        <taxon>Ecdysozoa</taxon>
        <taxon>Arthropoda</taxon>
        <taxon>Hexapoda</taxon>
        <taxon>Insecta</taxon>
        <taxon>Pterygota</taxon>
        <taxon>Neoptera</taxon>
        <taxon>Endopterygota</taxon>
        <taxon>Diptera</taxon>
        <taxon>Nematocera</taxon>
        <taxon>Culicoidea</taxon>
        <taxon>Culicidae</taxon>
        <taxon>Anophelinae</taxon>
        <taxon>Anopheles</taxon>
    </lineage>
</organism>
<sequence length="89" mass="9812">MLLLLAFLFPRRSTRSTVLGAANTNTLPSNTPTTLITRLLMVVLGTMALLMLSVHCPKPCPAVTVFRVVRAYCLGYKESPKHFTLGYNT</sequence>
<feature type="chain" id="PRO_5014999207" evidence="1">
    <location>
        <begin position="17"/>
        <end position="89"/>
    </location>
</feature>
<dbReference type="AlphaFoldDB" id="A0A2M4DC17"/>
<dbReference type="EMBL" id="GGFL01010881">
    <property type="protein sequence ID" value="MBW75059.1"/>
    <property type="molecule type" value="Transcribed_RNA"/>
</dbReference>
<evidence type="ECO:0000256" key="1">
    <source>
        <dbReference type="SAM" id="SignalP"/>
    </source>
</evidence>
<proteinExistence type="predicted"/>
<name>A0A2M4DC17_ANODA</name>
<evidence type="ECO:0000313" key="2">
    <source>
        <dbReference type="EMBL" id="MBW75059.1"/>
    </source>
</evidence>
<keyword evidence="1" id="KW-0732">Signal</keyword>